<proteinExistence type="predicted"/>
<organism evidence="2 3">
    <name type="scientific">Dryococelus australis</name>
    <dbReference type="NCBI Taxonomy" id="614101"/>
    <lineage>
        <taxon>Eukaryota</taxon>
        <taxon>Metazoa</taxon>
        <taxon>Ecdysozoa</taxon>
        <taxon>Arthropoda</taxon>
        <taxon>Hexapoda</taxon>
        <taxon>Insecta</taxon>
        <taxon>Pterygota</taxon>
        <taxon>Neoptera</taxon>
        <taxon>Polyneoptera</taxon>
        <taxon>Phasmatodea</taxon>
        <taxon>Verophasmatodea</taxon>
        <taxon>Anareolatae</taxon>
        <taxon>Phasmatidae</taxon>
        <taxon>Eurycanthinae</taxon>
        <taxon>Dryococelus</taxon>
    </lineage>
</organism>
<comment type="caution">
    <text evidence="2">The sequence shown here is derived from an EMBL/GenBank/DDBJ whole genome shotgun (WGS) entry which is preliminary data.</text>
</comment>
<accession>A0ABQ9GUW4</accession>
<sequence>MPKKYLRKFGILPRAQRMEKQLLEAGNRIPNEDIGKREAERYYNIPARTLDRGMKSGKLTRLGPSGTMISSLCHTSRS</sequence>
<reference evidence="2 3" key="1">
    <citation type="submission" date="2023-02" db="EMBL/GenBank/DDBJ databases">
        <title>LHISI_Scaffold_Assembly.</title>
        <authorList>
            <person name="Stuart O.P."/>
            <person name="Cleave R."/>
            <person name="Magrath M.J.L."/>
            <person name="Mikheyev A.S."/>
        </authorList>
    </citation>
    <scope>NUCLEOTIDE SEQUENCE [LARGE SCALE GENOMIC DNA]</scope>
    <source>
        <strain evidence="2">Daus_M_001</strain>
        <tissue evidence="2">Leg muscle</tissue>
    </source>
</reference>
<protein>
    <submittedName>
        <fullName evidence="2">Uncharacterized protein</fullName>
    </submittedName>
</protein>
<keyword evidence="3" id="KW-1185">Reference proteome</keyword>
<name>A0ABQ9GUW4_9NEOP</name>
<evidence type="ECO:0000256" key="1">
    <source>
        <dbReference type="SAM" id="MobiDB-lite"/>
    </source>
</evidence>
<dbReference type="Proteomes" id="UP001159363">
    <property type="component" value="Chromosome 8"/>
</dbReference>
<feature type="region of interest" description="Disordered" evidence="1">
    <location>
        <begin position="55"/>
        <end position="78"/>
    </location>
</feature>
<gene>
    <name evidence="2" type="ORF">PR048_023721</name>
</gene>
<evidence type="ECO:0000313" key="3">
    <source>
        <dbReference type="Proteomes" id="UP001159363"/>
    </source>
</evidence>
<feature type="compositionally biased region" description="Polar residues" evidence="1">
    <location>
        <begin position="67"/>
        <end position="78"/>
    </location>
</feature>
<dbReference type="EMBL" id="JARBHB010000009">
    <property type="protein sequence ID" value="KAJ8875820.1"/>
    <property type="molecule type" value="Genomic_DNA"/>
</dbReference>
<evidence type="ECO:0000313" key="2">
    <source>
        <dbReference type="EMBL" id="KAJ8875820.1"/>
    </source>
</evidence>